<dbReference type="RefSeq" id="WP_059079352.1">
    <property type="nucleotide sequence ID" value="NZ_BCMM01000006.1"/>
</dbReference>
<dbReference type="EMBL" id="BCMM01000006">
    <property type="protein sequence ID" value="GAQ61429.1"/>
    <property type="molecule type" value="Genomic_DNA"/>
</dbReference>
<dbReference type="AlphaFoldDB" id="A0A100JKX7"/>
<evidence type="ECO:0000256" key="1">
    <source>
        <dbReference type="SAM" id="MobiDB-lite"/>
    </source>
</evidence>
<dbReference type="Pfam" id="PF24596">
    <property type="entry name" value="DUF7620"/>
    <property type="match status" value="1"/>
</dbReference>
<evidence type="ECO:0000313" key="3">
    <source>
        <dbReference type="Proteomes" id="UP000067448"/>
    </source>
</evidence>
<dbReference type="Proteomes" id="UP000067448">
    <property type="component" value="Unassembled WGS sequence"/>
</dbReference>
<accession>A0A100JKX7</accession>
<sequence>MWLFTRHQVSPDEAETAKRAAEKSLQQAQAHEPEVEAKLTESIRVKEQIRAHDRANAYSDWIEGIVLGRLSG</sequence>
<comment type="caution">
    <text evidence="2">The sequence shown here is derived from an EMBL/GenBank/DDBJ whole genome shotgun (WGS) entry which is preliminary data.</text>
</comment>
<organism evidence="2 3">
    <name type="scientific">Streptomyces scabiei</name>
    <dbReference type="NCBI Taxonomy" id="1930"/>
    <lineage>
        <taxon>Bacteria</taxon>
        <taxon>Bacillati</taxon>
        <taxon>Actinomycetota</taxon>
        <taxon>Actinomycetes</taxon>
        <taxon>Kitasatosporales</taxon>
        <taxon>Streptomycetaceae</taxon>
        <taxon>Streptomyces</taxon>
    </lineage>
</organism>
<protein>
    <submittedName>
        <fullName evidence="2">Uncharacterized protein</fullName>
    </submittedName>
</protein>
<gene>
    <name evidence="2" type="ORF">SsS58_01778</name>
</gene>
<proteinExistence type="predicted"/>
<reference evidence="3" key="1">
    <citation type="submission" date="2015-11" db="EMBL/GenBank/DDBJ databases">
        <authorList>
            <consortium name="Cross-ministerial Strategic Innovation Promotion Program (SIP) consortium"/>
            <person name="Tomihama T."/>
            <person name="Ikenaga M."/>
            <person name="Sakai M."/>
            <person name="Okubo T."/>
            <person name="Ikeda S."/>
        </authorList>
    </citation>
    <scope>NUCLEOTIDE SEQUENCE [LARGE SCALE GENOMIC DNA]</scope>
    <source>
        <strain evidence="3">S58</strain>
    </source>
</reference>
<feature type="region of interest" description="Disordered" evidence="1">
    <location>
        <begin position="1"/>
        <end position="38"/>
    </location>
</feature>
<evidence type="ECO:0000313" key="2">
    <source>
        <dbReference type="EMBL" id="GAQ61429.1"/>
    </source>
</evidence>
<name>A0A100JKX7_STRSC</name>
<reference evidence="3" key="3">
    <citation type="submission" date="2016-02" db="EMBL/GenBank/DDBJ databases">
        <title>Draft genome of pathogenic Streptomyces sp. in Japan.</title>
        <authorList>
            <person name="Tomihama T."/>
            <person name="Ikenaga M."/>
            <person name="Sakai M."/>
            <person name="Okubo T."/>
            <person name="Ikeda S."/>
        </authorList>
    </citation>
    <scope>NUCLEOTIDE SEQUENCE [LARGE SCALE GENOMIC DNA]</scope>
    <source>
        <strain evidence="3">S58</strain>
    </source>
</reference>
<reference evidence="2 3" key="2">
    <citation type="journal article" date="2016" name="Genome Announc.">
        <title>Draft Genome Sequences of Streptomyces scabiei S58, Streptomyces turgidiscabies T45, and Streptomyces acidiscabies a10, the Pathogens of Potato Common Scab, Isolated in Japan.</title>
        <authorList>
            <person name="Tomihama T."/>
            <person name="Nishi Y."/>
            <person name="Sakai M."/>
            <person name="Ikenaga M."/>
            <person name="Okubo T."/>
            <person name="Ikeda S."/>
        </authorList>
    </citation>
    <scope>NUCLEOTIDE SEQUENCE [LARGE SCALE GENOMIC DNA]</scope>
    <source>
        <strain evidence="2 3">S58</strain>
    </source>
</reference>
<dbReference type="InterPro" id="IPR056037">
    <property type="entry name" value="DUF7620"/>
</dbReference>